<proteinExistence type="predicted"/>
<name>A0AA40G4H4_9HYME</name>
<reference evidence="1" key="1">
    <citation type="submission" date="2021-10" db="EMBL/GenBank/DDBJ databases">
        <title>Melipona bicolor Genome sequencing and assembly.</title>
        <authorList>
            <person name="Araujo N.S."/>
            <person name="Arias M.C."/>
        </authorList>
    </citation>
    <scope>NUCLEOTIDE SEQUENCE</scope>
    <source>
        <strain evidence="1">USP_2M_L1-L4_2017</strain>
        <tissue evidence="1">Whole body</tissue>
    </source>
</reference>
<evidence type="ECO:0000313" key="2">
    <source>
        <dbReference type="Proteomes" id="UP001177670"/>
    </source>
</evidence>
<comment type="caution">
    <text evidence="1">The sequence shown here is derived from an EMBL/GenBank/DDBJ whole genome shotgun (WGS) entry which is preliminary data.</text>
</comment>
<dbReference type="EMBL" id="JAHYIQ010000007">
    <property type="protein sequence ID" value="KAK1130544.1"/>
    <property type="molecule type" value="Genomic_DNA"/>
</dbReference>
<evidence type="ECO:0000313" key="1">
    <source>
        <dbReference type="EMBL" id="KAK1130544.1"/>
    </source>
</evidence>
<gene>
    <name evidence="1" type="ORF">K0M31_018670</name>
</gene>
<accession>A0AA40G4H4</accession>
<dbReference type="Proteomes" id="UP001177670">
    <property type="component" value="Unassembled WGS sequence"/>
</dbReference>
<dbReference type="AlphaFoldDB" id="A0AA40G4H4"/>
<keyword evidence="2" id="KW-1185">Reference proteome</keyword>
<sequence length="79" mass="8841">MTDISEIGNNCYSDFASAVNSKGNLLRVFLKAVYFSNNRRVNCSPIKTSSNEEVSRLLDFDYTSTKLPKLSRGRSTPSQ</sequence>
<protein>
    <submittedName>
        <fullName evidence="1">Uncharacterized protein</fullName>
    </submittedName>
</protein>
<organism evidence="1 2">
    <name type="scientific">Melipona bicolor</name>
    <dbReference type="NCBI Taxonomy" id="60889"/>
    <lineage>
        <taxon>Eukaryota</taxon>
        <taxon>Metazoa</taxon>
        <taxon>Ecdysozoa</taxon>
        <taxon>Arthropoda</taxon>
        <taxon>Hexapoda</taxon>
        <taxon>Insecta</taxon>
        <taxon>Pterygota</taxon>
        <taxon>Neoptera</taxon>
        <taxon>Endopterygota</taxon>
        <taxon>Hymenoptera</taxon>
        <taxon>Apocrita</taxon>
        <taxon>Aculeata</taxon>
        <taxon>Apoidea</taxon>
        <taxon>Anthophila</taxon>
        <taxon>Apidae</taxon>
        <taxon>Melipona</taxon>
    </lineage>
</organism>